<dbReference type="GO" id="GO:0003735">
    <property type="term" value="F:structural constituent of ribosome"/>
    <property type="evidence" value="ECO:0007669"/>
    <property type="project" value="TreeGrafter"/>
</dbReference>
<organism evidence="1 2">
    <name type="scientific">Funneliformis mosseae</name>
    <name type="common">Endomycorrhizal fungus</name>
    <name type="synonym">Glomus mosseae</name>
    <dbReference type="NCBI Taxonomy" id="27381"/>
    <lineage>
        <taxon>Eukaryota</taxon>
        <taxon>Fungi</taxon>
        <taxon>Fungi incertae sedis</taxon>
        <taxon>Mucoromycota</taxon>
        <taxon>Glomeromycotina</taxon>
        <taxon>Glomeromycetes</taxon>
        <taxon>Glomerales</taxon>
        <taxon>Glomeraceae</taxon>
        <taxon>Funneliformis</taxon>
    </lineage>
</organism>
<proteinExistence type="predicted"/>
<accession>A0A9N9I9H3</accession>
<dbReference type="PANTHER" id="PTHR28266">
    <property type="entry name" value="54S RIBOSOMAL PROTEIN L20, MITOCHONDRIAL"/>
    <property type="match status" value="1"/>
</dbReference>
<keyword evidence="2" id="KW-1185">Reference proteome</keyword>
<name>A0A9N9I9H3_FUNMO</name>
<dbReference type="Proteomes" id="UP000789375">
    <property type="component" value="Unassembled WGS sequence"/>
</dbReference>
<dbReference type="AlphaFoldDB" id="A0A9N9I9H3"/>
<protein>
    <submittedName>
        <fullName evidence="1">9540_t:CDS:1</fullName>
    </submittedName>
</protein>
<dbReference type="EMBL" id="CAJVPP010014986">
    <property type="protein sequence ID" value="CAG8725679.1"/>
    <property type="molecule type" value="Genomic_DNA"/>
</dbReference>
<dbReference type="GO" id="GO:0005762">
    <property type="term" value="C:mitochondrial large ribosomal subunit"/>
    <property type="evidence" value="ECO:0007669"/>
    <property type="project" value="TreeGrafter"/>
</dbReference>
<dbReference type="Pfam" id="PF12824">
    <property type="entry name" value="MRP-L20"/>
    <property type="match status" value="1"/>
</dbReference>
<reference evidence="1" key="1">
    <citation type="submission" date="2021-06" db="EMBL/GenBank/DDBJ databases">
        <authorList>
            <person name="Kallberg Y."/>
            <person name="Tangrot J."/>
            <person name="Rosling A."/>
        </authorList>
    </citation>
    <scope>NUCLEOTIDE SEQUENCE</scope>
    <source>
        <strain evidence="1">87-6 pot B 2015</strain>
    </source>
</reference>
<gene>
    <name evidence="1" type="ORF">FMOSSE_LOCUS15321</name>
</gene>
<dbReference type="InterPro" id="IPR024388">
    <property type="entry name" value="Ribosomal_mL58"/>
</dbReference>
<evidence type="ECO:0000313" key="2">
    <source>
        <dbReference type="Proteomes" id="UP000789375"/>
    </source>
</evidence>
<evidence type="ECO:0000313" key="1">
    <source>
        <dbReference type="EMBL" id="CAG8725679.1"/>
    </source>
</evidence>
<sequence>MTFLITRQFKRLKQIISIPTTTLYFLPSTHIFLRRYTARKPTKLSNSSAPIYARRELEDGSLFISRVPLSPQKISYDDLPPPLKPIKEKSYHLTQEQVKEIQQLREQNPVKWSRKKLAEKFECSQLYIGIIAPVSKERRAQLEEEKDAEIEEMGWKKRFIRKERVRRRELW</sequence>
<comment type="caution">
    <text evidence="1">The sequence shown here is derived from an EMBL/GenBank/DDBJ whole genome shotgun (WGS) entry which is preliminary data.</text>
</comment>
<dbReference type="PANTHER" id="PTHR28266:SF1">
    <property type="entry name" value="LARGE RIBOSOMAL SUBUNIT PROTEIN ML58"/>
    <property type="match status" value="1"/>
</dbReference>